<dbReference type="Proteomes" id="UP000315496">
    <property type="component" value="Chromosome 2"/>
</dbReference>
<sequence>MSLKSGALPKPKDPLDRRVPANPKYAGVTATINSGQTIDKFYAKHSQESTNARFKRNTSKQYKRIRLATLQKWVETAMIVLAQPDYLESGESIYSLDDGAGPLERPGSVHSSTVTVSMADTEASVCGDEIGVPPMFMGGPDVQAVLQRTDHGSQNGGATDSRGVTYPSLSGRGQMNEGLIQNTMLAREARDASETREIVRSKNTTSSVAIGDESRAGLPPAPSSGLLDAQNLTTRRRHNKILERIHLIPGLRLELGGPIGTGQDKKRVTYLSVPTHTKQFCVVDMRPDETDFKKSHIWGAVWLPVARLHRAANKMPPDLHHFVKFDESIIVLTGLQGNDAEEAANLLCEYGILQRNVVLLIQSIAEVEQNARSIVAYEY</sequence>
<dbReference type="PROSITE" id="PS50206">
    <property type="entry name" value="RHODANESE_3"/>
    <property type="match status" value="1"/>
</dbReference>
<feature type="compositionally biased region" description="Basic and acidic residues" evidence="11">
    <location>
        <begin position="191"/>
        <end position="200"/>
    </location>
</feature>
<feature type="region of interest" description="Disordered" evidence="11">
    <location>
        <begin position="191"/>
        <end position="227"/>
    </location>
</feature>
<protein>
    <submittedName>
        <fullName evidence="13">Rhodanese-like domain-containing protein</fullName>
    </submittedName>
</protein>
<evidence type="ECO:0000256" key="8">
    <source>
        <dbReference type="ARBA" id="ARBA00023212"/>
    </source>
</evidence>
<keyword evidence="8" id="KW-0206">Cytoskeleton</keyword>
<keyword evidence="5" id="KW-0970">Cilium biogenesis/degradation</keyword>
<organism evidence="13 14">
    <name type="scientific">Giardia muris</name>
    <dbReference type="NCBI Taxonomy" id="5742"/>
    <lineage>
        <taxon>Eukaryota</taxon>
        <taxon>Metamonada</taxon>
        <taxon>Diplomonadida</taxon>
        <taxon>Hexamitidae</taxon>
        <taxon>Giardiinae</taxon>
        <taxon>Giardia</taxon>
    </lineage>
</organism>
<evidence type="ECO:0000256" key="4">
    <source>
        <dbReference type="ARBA" id="ARBA00022490"/>
    </source>
</evidence>
<evidence type="ECO:0000256" key="5">
    <source>
        <dbReference type="ARBA" id="ARBA00022794"/>
    </source>
</evidence>
<dbReference type="GO" id="GO:0005813">
    <property type="term" value="C:centrosome"/>
    <property type="evidence" value="ECO:0007669"/>
    <property type="project" value="UniProtKB-SubCell"/>
</dbReference>
<keyword evidence="6" id="KW-0653">Protein transport</keyword>
<evidence type="ECO:0000256" key="6">
    <source>
        <dbReference type="ARBA" id="ARBA00022927"/>
    </source>
</evidence>
<keyword evidence="4" id="KW-0963">Cytoplasm</keyword>
<gene>
    <name evidence="13" type="ORF">GMRT_10017</name>
</gene>
<dbReference type="Pfam" id="PF00581">
    <property type="entry name" value="Rhodanese"/>
    <property type="match status" value="1"/>
</dbReference>
<feature type="region of interest" description="Disordered" evidence="11">
    <location>
        <begin position="1"/>
        <end position="22"/>
    </location>
</feature>
<evidence type="ECO:0000256" key="7">
    <source>
        <dbReference type="ARBA" id="ARBA00023069"/>
    </source>
</evidence>
<dbReference type="SUPFAM" id="SSF52821">
    <property type="entry name" value="Rhodanese/Cell cycle control phosphatase"/>
    <property type="match status" value="1"/>
</dbReference>
<dbReference type="OrthoDB" id="70250at2759"/>
<feature type="compositionally biased region" description="Basic and acidic residues" evidence="11">
    <location>
        <begin position="10"/>
        <end position="19"/>
    </location>
</feature>
<evidence type="ECO:0000256" key="3">
    <source>
        <dbReference type="ARBA" id="ARBA00022448"/>
    </source>
</evidence>
<keyword evidence="3" id="KW-0813">Transport</keyword>
<evidence type="ECO:0000256" key="10">
    <source>
        <dbReference type="ARBA" id="ARBA00038465"/>
    </source>
</evidence>
<evidence type="ECO:0000256" key="11">
    <source>
        <dbReference type="SAM" id="MobiDB-lite"/>
    </source>
</evidence>
<dbReference type="EMBL" id="VDLU01000002">
    <property type="protein sequence ID" value="TNJ28066.1"/>
    <property type="molecule type" value="Genomic_DNA"/>
</dbReference>
<evidence type="ECO:0000256" key="2">
    <source>
        <dbReference type="ARBA" id="ARBA00004300"/>
    </source>
</evidence>
<name>A0A4Z1SQG6_GIAMU</name>
<keyword evidence="14" id="KW-1185">Reference proteome</keyword>
<dbReference type="AlphaFoldDB" id="A0A4Z1SQG6"/>
<evidence type="ECO:0000256" key="1">
    <source>
        <dbReference type="ARBA" id="ARBA00004120"/>
    </source>
</evidence>
<comment type="subcellular location">
    <subcellularLocation>
        <location evidence="1">Cytoplasm</location>
        <location evidence="1">Cytoskeleton</location>
        <location evidence="1">Cilium basal body</location>
    </subcellularLocation>
    <subcellularLocation>
        <location evidence="2">Cytoplasm</location>
        <location evidence="2">Cytoskeleton</location>
        <location evidence="2">Microtubule organizing center</location>
        <location evidence="2">Centrosome</location>
    </subcellularLocation>
</comment>
<dbReference type="CDD" id="cd00158">
    <property type="entry name" value="RHOD"/>
    <property type="match status" value="1"/>
</dbReference>
<evidence type="ECO:0000256" key="9">
    <source>
        <dbReference type="ARBA" id="ARBA00023273"/>
    </source>
</evidence>
<dbReference type="InterPro" id="IPR051889">
    <property type="entry name" value="CEP41"/>
</dbReference>
<dbReference type="InterPro" id="IPR001763">
    <property type="entry name" value="Rhodanese-like_dom"/>
</dbReference>
<dbReference type="Gene3D" id="3.40.250.10">
    <property type="entry name" value="Rhodanese-like domain"/>
    <property type="match status" value="1"/>
</dbReference>
<dbReference type="PANTHER" id="PTHR44390">
    <property type="entry name" value="CENTROSOMAL PROTEIN OF 41 KDA"/>
    <property type="match status" value="1"/>
</dbReference>
<feature type="domain" description="Rhodanese" evidence="12">
    <location>
        <begin position="276"/>
        <end position="376"/>
    </location>
</feature>
<keyword evidence="9" id="KW-0966">Cell projection</keyword>
<dbReference type="SMART" id="SM00450">
    <property type="entry name" value="RHOD"/>
    <property type="match status" value="1"/>
</dbReference>
<dbReference type="GO" id="GO:0036064">
    <property type="term" value="C:ciliary basal body"/>
    <property type="evidence" value="ECO:0007669"/>
    <property type="project" value="TreeGrafter"/>
</dbReference>
<evidence type="ECO:0000313" key="13">
    <source>
        <dbReference type="EMBL" id="TNJ28066.1"/>
    </source>
</evidence>
<accession>A0A4Z1SQG6</accession>
<keyword evidence="7" id="KW-0969">Cilium</keyword>
<evidence type="ECO:0000259" key="12">
    <source>
        <dbReference type="PROSITE" id="PS50206"/>
    </source>
</evidence>
<comment type="similarity">
    <text evidence="10">Belongs to the CEP41 family.</text>
</comment>
<comment type="caution">
    <text evidence="13">The sequence shown here is derived from an EMBL/GenBank/DDBJ whole genome shotgun (WGS) entry which is preliminary data.</text>
</comment>
<dbReference type="PANTHER" id="PTHR44390:SF1">
    <property type="entry name" value="CENTROSOMAL PROTEIN OF 41 KDA"/>
    <property type="match status" value="1"/>
</dbReference>
<dbReference type="GO" id="GO:0015031">
    <property type="term" value="P:protein transport"/>
    <property type="evidence" value="ECO:0007669"/>
    <property type="project" value="UniProtKB-KW"/>
</dbReference>
<reference evidence="13 14" key="1">
    <citation type="submission" date="2019-05" db="EMBL/GenBank/DDBJ databases">
        <title>The compact genome of Giardia muris reveals important steps in the evolution of intestinal protozoan parasites.</title>
        <authorList>
            <person name="Xu F."/>
            <person name="Jimenez-Gonzalez A."/>
            <person name="Einarsson E."/>
            <person name="Astvaldsson A."/>
            <person name="Peirasmaki D."/>
            <person name="Eckmann L."/>
            <person name="Andersson J.O."/>
            <person name="Svard S.G."/>
            <person name="Jerlstrom-Hultqvist J."/>
        </authorList>
    </citation>
    <scope>NUCLEOTIDE SEQUENCE [LARGE SCALE GENOMIC DNA]</scope>
    <source>
        <strain evidence="13 14">Roberts-Thomson</strain>
    </source>
</reference>
<dbReference type="GO" id="GO:0060271">
    <property type="term" value="P:cilium assembly"/>
    <property type="evidence" value="ECO:0007669"/>
    <property type="project" value="TreeGrafter"/>
</dbReference>
<dbReference type="VEuPathDB" id="GiardiaDB:GMRT_10017"/>
<evidence type="ECO:0000313" key="14">
    <source>
        <dbReference type="Proteomes" id="UP000315496"/>
    </source>
</evidence>
<dbReference type="InterPro" id="IPR036873">
    <property type="entry name" value="Rhodanese-like_dom_sf"/>
</dbReference>
<proteinExistence type="inferred from homology"/>